<keyword evidence="6 7" id="KW-0472">Membrane</keyword>
<dbReference type="InterPro" id="IPR000515">
    <property type="entry name" value="MetI-like"/>
</dbReference>
<evidence type="ECO:0000256" key="7">
    <source>
        <dbReference type="RuleBase" id="RU363032"/>
    </source>
</evidence>
<evidence type="ECO:0000256" key="2">
    <source>
        <dbReference type="ARBA" id="ARBA00022448"/>
    </source>
</evidence>
<comment type="caution">
    <text evidence="9">The sequence shown here is derived from an EMBL/GenBank/DDBJ whole genome shotgun (WGS) entry which is preliminary data.</text>
</comment>
<dbReference type="OrthoDB" id="9788108at2"/>
<dbReference type="PANTHER" id="PTHR30193">
    <property type="entry name" value="ABC TRANSPORTER PERMEASE PROTEIN"/>
    <property type="match status" value="1"/>
</dbReference>
<feature type="transmembrane region" description="Helical" evidence="7">
    <location>
        <begin position="159"/>
        <end position="182"/>
    </location>
</feature>
<feature type="transmembrane region" description="Helical" evidence="7">
    <location>
        <begin position="77"/>
        <end position="99"/>
    </location>
</feature>
<protein>
    <submittedName>
        <fullName evidence="9">Sugar ABC transporter permease</fullName>
    </submittedName>
</protein>
<evidence type="ECO:0000256" key="1">
    <source>
        <dbReference type="ARBA" id="ARBA00004651"/>
    </source>
</evidence>
<evidence type="ECO:0000256" key="6">
    <source>
        <dbReference type="ARBA" id="ARBA00023136"/>
    </source>
</evidence>
<keyword evidence="3" id="KW-1003">Cell membrane</keyword>
<evidence type="ECO:0000256" key="5">
    <source>
        <dbReference type="ARBA" id="ARBA00022989"/>
    </source>
</evidence>
<dbReference type="Pfam" id="PF00528">
    <property type="entry name" value="BPD_transp_1"/>
    <property type="match status" value="1"/>
</dbReference>
<reference evidence="9 10" key="1">
    <citation type="submission" date="2017-08" db="EMBL/GenBank/DDBJ databases">
        <title>Virgibacillus indicus sp. nov. and Virgibacillus profoundi sp. nov, two moderately halophilic bacteria isolated from marine sediment by using the Microfluidic Streak Plate.</title>
        <authorList>
            <person name="Xu B."/>
            <person name="Hu B."/>
            <person name="Wang J."/>
            <person name="Zhu Y."/>
            <person name="Huang L."/>
            <person name="Du W."/>
            <person name="Huang Y."/>
        </authorList>
    </citation>
    <scope>NUCLEOTIDE SEQUENCE [LARGE SCALE GENOMIC DNA]</scope>
    <source>
        <strain evidence="9 10">IO3-P2-C2</strain>
    </source>
</reference>
<keyword evidence="2 7" id="KW-0813">Transport</keyword>
<proteinExistence type="inferred from homology"/>
<evidence type="ECO:0000313" key="10">
    <source>
        <dbReference type="Proteomes" id="UP000216498"/>
    </source>
</evidence>
<evidence type="ECO:0000259" key="8">
    <source>
        <dbReference type="PROSITE" id="PS50928"/>
    </source>
</evidence>
<name>A0A265N8B4_9BACI</name>
<dbReference type="EMBL" id="NPMS01000005">
    <property type="protein sequence ID" value="OZU88270.1"/>
    <property type="molecule type" value="Genomic_DNA"/>
</dbReference>
<accession>A0A265N8B4</accession>
<dbReference type="PROSITE" id="PS50928">
    <property type="entry name" value="ABC_TM1"/>
    <property type="match status" value="1"/>
</dbReference>
<keyword evidence="5 7" id="KW-1133">Transmembrane helix</keyword>
<dbReference type="SUPFAM" id="SSF161098">
    <property type="entry name" value="MetI-like"/>
    <property type="match status" value="1"/>
</dbReference>
<feature type="domain" description="ABC transmembrane type-1" evidence="8">
    <location>
        <begin position="73"/>
        <end position="286"/>
    </location>
</feature>
<comment type="similarity">
    <text evidence="7">Belongs to the binding-protein-dependent transport system permease family.</text>
</comment>
<organism evidence="9 10">
    <name type="scientific">Virgibacillus indicus</name>
    <dbReference type="NCBI Taxonomy" id="2024554"/>
    <lineage>
        <taxon>Bacteria</taxon>
        <taxon>Bacillati</taxon>
        <taxon>Bacillota</taxon>
        <taxon>Bacilli</taxon>
        <taxon>Bacillales</taxon>
        <taxon>Bacillaceae</taxon>
        <taxon>Virgibacillus</taxon>
    </lineage>
</organism>
<dbReference type="RefSeq" id="WP_094886009.1">
    <property type="nucleotide sequence ID" value="NZ_NPMS01000005.1"/>
</dbReference>
<dbReference type="PANTHER" id="PTHR30193:SF37">
    <property type="entry name" value="INNER MEMBRANE ABC TRANSPORTER PERMEASE PROTEIN YCJO"/>
    <property type="match status" value="1"/>
</dbReference>
<dbReference type="AlphaFoldDB" id="A0A265N8B4"/>
<dbReference type="CDD" id="cd06261">
    <property type="entry name" value="TM_PBP2"/>
    <property type="match status" value="1"/>
</dbReference>
<feature type="transmembrane region" description="Helical" evidence="7">
    <location>
        <begin position="20"/>
        <end position="43"/>
    </location>
</feature>
<dbReference type="GO" id="GO:0055085">
    <property type="term" value="P:transmembrane transport"/>
    <property type="evidence" value="ECO:0007669"/>
    <property type="project" value="InterPro"/>
</dbReference>
<dbReference type="InterPro" id="IPR035906">
    <property type="entry name" value="MetI-like_sf"/>
</dbReference>
<feature type="transmembrane region" description="Helical" evidence="7">
    <location>
        <begin position="218"/>
        <end position="239"/>
    </location>
</feature>
<keyword evidence="10" id="KW-1185">Reference proteome</keyword>
<evidence type="ECO:0000313" key="9">
    <source>
        <dbReference type="EMBL" id="OZU88270.1"/>
    </source>
</evidence>
<dbReference type="GO" id="GO:0005886">
    <property type="term" value="C:plasma membrane"/>
    <property type="evidence" value="ECO:0007669"/>
    <property type="project" value="UniProtKB-SubCell"/>
</dbReference>
<feature type="transmembrane region" description="Helical" evidence="7">
    <location>
        <begin position="266"/>
        <end position="287"/>
    </location>
</feature>
<gene>
    <name evidence="9" type="ORF">CIL03_11490</name>
</gene>
<keyword evidence="4 7" id="KW-0812">Transmembrane</keyword>
<dbReference type="Gene3D" id="1.10.3720.10">
    <property type="entry name" value="MetI-like"/>
    <property type="match status" value="1"/>
</dbReference>
<evidence type="ECO:0000256" key="3">
    <source>
        <dbReference type="ARBA" id="ARBA00022475"/>
    </source>
</evidence>
<comment type="subcellular location">
    <subcellularLocation>
        <location evidence="1 7">Cell membrane</location>
        <topology evidence="1 7">Multi-pass membrane protein</topology>
    </subcellularLocation>
</comment>
<sequence length="293" mass="33387">MSFKNFTQKNSHKIAPYIFIAPNIIVFMVFMIIPILFTFYIGMTEWSILGTPEFTGLNNYERMFSDPVFWRSLVNTFYYTAGTVPFSVFLGLLGAVLLNQKKIPFRPFFRAVFFAPVVVSMVAAGLIWTWIFNPNYGLANIIYSYFNVESVNWLSTPELAMPALILTTLWLRIGYSLVIYLAGLQAVPGELYEAAEIDGANTWQKFWKITIPMVKPTTTFVAIMEVIHGFMVFDLIYVMTNGGPGFSTTVIVQYIYQKAFTEGEMGYASTLATAFFFIILLLTLIQLRMGREK</sequence>
<feature type="transmembrane region" description="Helical" evidence="7">
    <location>
        <begin position="111"/>
        <end position="131"/>
    </location>
</feature>
<evidence type="ECO:0000256" key="4">
    <source>
        <dbReference type="ARBA" id="ARBA00022692"/>
    </source>
</evidence>
<dbReference type="Proteomes" id="UP000216498">
    <property type="component" value="Unassembled WGS sequence"/>
</dbReference>
<dbReference type="InterPro" id="IPR051393">
    <property type="entry name" value="ABC_transporter_permease"/>
</dbReference>